<dbReference type="Proteomes" id="UP000015102">
    <property type="component" value="Unassembled WGS sequence"/>
</dbReference>
<dbReference type="GO" id="GO:0007156">
    <property type="term" value="P:homophilic cell adhesion via plasma membrane adhesion molecules"/>
    <property type="evidence" value="ECO:0007669"/>
    <property type="project" value="InterPro"/>
</dbReference>
<accession>T1GM32</accession>
<dbReference type="InterPro" id="IPR020894">
    <property type="entry name" value="Cadherin_CS"/>
</dbReference>
<dbReference type="Gene3D" id="2.60.40.60">
    <property type="entry name" value="Cadherins"/>
    <property type="match status" value="5"/>
</dbReference>
<dbReference type="PROSITE" id="PS00232">
    <property type="entry name" value="CADHERIN_1"/>
    <property type="match status" value="1"/>
</dbReference>
<sequence>MRGKAMVLFYERVILWFPANAVKEEKIRCIIDETSFISDGDTRSEFYIGRDNGNVLLAKPLDWEVQKHYNLTISVTDGVNVVTTQLYVNVIDINDHRPEFTQEVYRVDISENIEEESQILQLHATDMDEDKKLFYTLHAARDPASLQLFRIDSLSGNVIVTSKLDRERIDEHVLIVIAKDQGALAKRNYAKIVIVVHDHNDHQPEFTSKIVQGKVYETATIGTEVVQVFAIDRDIGENAKLSYTIVSGNIGNAFDIDPVMGIISVAKELDINSMPEYMLQVKATDGGSPSLSSQVPVHIIIVMADNDPPRFTKPYSGVEVFENLPIGMFVVQIDARSTSSVFYQIVDGNVGDMFQINPSTGVITTKDIIDYESQPNKFYNLTIEATNLASVSARTFVNYVGEISEAAEIGSLVYEAKNLTEETSIINGLKKAQSSTGPLVIKALDADSGLNALLHFDIVEVLAKRYFHIDSSSGAIKTVMLLDHEKIPQFDFHVKN</sequence>
<feature type="domain" description="Cadherin" evidence="11">
    <location>
        <begin position="312"/>
        <end position="456"/>
    </location>
</feature>
<dbReference type="AlphaFoldDB" id="T1GM32"/>
<protein>
    <recommendedName>
        <fullName evidence="11">Cadherin domain-containing protein</fullName>
    </recommendedName>
</protein>
<comment type="subcellular location">
    <subcellularLocation>
        <location evidence="1">Membrane</location>
    </subcellularLocation>
</comment>
<dbReference type="OMA" id="CIIDETS"/>
<keyword evidence="6 10" id="KW-0106">Calcium</keyword>
<dbReference type="GO" id="GO:0005509">
    <property type="term" value="F:calcium ion binding"/>
    <property type="evidence" value="ECO:0007669"/>
    <property type="project" value="UniProtKB-UniRule"/>
</dbReference>
<evidence type="ECO:0000256" key="2">
    <source>
        <dbReference type="ARBA" id="ARBA00022536"/>
    </source>
</evidence>
<dbReference type="InterPro" id="IPR015919">
    <property type="entry name" value="Cadherin-like_sf"/>
</dbReference>
<dbReference type="HOGENOM" id="CLU_550180_0_0_1"/>
<dbReference type="GO" id="GO:0007424">
    <property type="term" value="P:open tracheal system development"/>
    <property type="evidence" value="ECO:0007669"/>
    <property type="project" value="UniProtKB-ARBA"/>
</dbReference>
<dbReference type="Pfam" id="PF00028">
    <property type="entry name" value="Cadherin"/>
    <property type="match status" value="5"/>
</dbReference>
<evidence type="ECO:0000256" key="7">
    <source>
        <dbReference type="ARBA" id="ARBA00022989"/>
    </source>
</evidence>
<dbReference type="CDD" id="cd11304">
    <property type="entry name" value="Cadherin_repeat"/>
    <property type="match status" value="5"/>
</dbReference>
<dbReference type="STRING" id="36166.T1GM32"/>
<dbReference type="PROSITE" id="PS50268">
    <property type="entry name" value="CADHERIN_2"/>
    <property type="match status" value="4"/>
</dbReference>
<keyword evidence="3" id="KW-0812">Transmembrane</keyword>
<keyword evidence="4" id="KW-0732">Signal</keyword>
<keyword evidence="9" id="KW-1015">Disulfide bond</keyword>
<dbReference type="GO" id="GO:0005886">
    <property type="term" value="C:plasma membrane"/>
    <property type="evidence" value="ECO:0007669"/>
    <property type="project" value="InterPro"/>
</dbReference>
<dbReference type="PANTHER" id="PTHR24026:SF125">
    <property type="entry name" value="FAT-LIKE CADHERIN-RELATED TUMOR SUPPRESSOR HOMOLOG"/>
    <property type="match status" value="1"/>
</dbReference>
<dbReference type="FunFam" id="2.60.40.60:FF:000041">
    <property type="entry name" value="FAT atypical cadherin 1"/>
    <property type="match status" value="1"/>
</dbReference>
<evidence type="ECO:0000256" key="5">
    <source>
        <dbReference type="ARBA" id="ARBA00022737"/>
    </source>
</evidence>
<dbReference type="PANTHER" id="PTHR24026">
    <property type="entry name" value="FAT ATYPICAL CADHERIN-RELATED"/>
    <property type="match status" value="1"/>
</dbReference>
<name>T1GM32_MEGSC</name>
<feature type="domain" description="Cadherin" evidence="11">
    <location>
        <begin position="35"/>
        <end position="100"/>
    </location>
</feature>
<dbReference type="InterPro" id="IPR002126">
    <property type="entry name" value="Cadherin-like_dom"/>
</dbReference>
<dbReference type="GO" id="GO:0007163">
    <property type="term" value="P:establishment or maintenance of cell polarity"/>
    <property type="evidence" value="ECO:0007669"/>
    <property type="project" value="UniProtKB-ARBA"/>
</dbReference>
<dbReference type="PRINTS" id="PR00205">
    <property type="entry name" value="CADHERIN"/>
</dbReference>
<dbReference type="SMART" id="SM00112">
    <property type="entry name" value="CA"/>
    <property type="match status" value="4"/>
</dbReference>
<dbReference type="EMBL" id="CAQQ02109192">
    <property type="status" value="NOT_ANNOTATED_CDS"/>
    <property type="molecule type" value="Genomic_DNA"/>
</dbReference>
<evidence type="ECO:0000256" key="3">
    <source>
        <dbReference type="ARBA" id="ARBA00022692"/>
    </source>
</evidence>
<dbReference type="SUPFAM" id="SSF49313">
    <property type="entry name" value="Cadherin-like"/>
    <property type="match status" value="5"/>
</dbReference>
<evidence type="ECO:0000256" key="9">
    <source>
        <dbReference type="ARBA" id="ARBA00023157"/>
    </source>
</evidence>
<evidence type="ECO:0000256" key="4">
    <source>
        <dbReference type="ARBA" id="ARBA00022729"/>
    </source>
</evidence>
<keyword evidence="2" id="KW-0245">EGF-like domain</keyword>
<keyword evidence="7" id="KW-1133">Transmembrane helix</keyword>
<proteinExistence type="predicted"/>
<keyword evidence="8" id="KW-0472">Membrane</keyword>
<evidence type="ECO:0000256" key="8">
    <source>
        <dbReference type="ARBA" id="ARBA00023136"/>
    </source>
</evidence>
<dbReference type="FunFam" id="2.60.40.60:FF:000013">
    <property type="entry name" value="Cadherin EGF LAG seven-pass G-type receptor"/>
    <property type="match status" value="1"/>
</dbReference>
<feature type="domain" description="Cadherin" evidence="11">
    <location>
        <begin position="207"/>
        <end position="311"/>
    </location>
</feature>
<reference evidence="12" key="2">
    <citation type="submission" date="2015-06" db="UniProtKB">
        <authorList>
            <consortium name="EnsemblMetazoa"/>
        </authorList>
    </citation>
    <scope>IDENTIFICATION</scope>
</reference>
<organism evidence="12 13">
    <name type="scientific">Megaselia scalaris</name>
    <name type="common">Humpbacked fly</name>
    <name type="synonym">Phora scalaris</name>
    <dbReference type="NCBI Taxonomy" id="36166"/>
    <lineage>
        <taxon>Eukaryota</taxon>
        <taxon>Metazoa</taxon>
        <taxon>Ecdysozoa</taxon>
        <taxon>Arthropoda</taxon>
        <taxon>Hexapoda</taxon>
        <taxon>Insecta</taxon>
        <taxon>Pterygota</taxon>
        <taxon>Neoptera</taxon>
        <taxon>Endopterygota</taxon>
        <taxon>Diptera</taxon>
        <taxon>Brachycera</taxon>
        <taxon>Muscomorpha</taxon>
        <taxon>Platypezoidea</taxon>
        <taxon>Phoridae</taxon>
        <taxon>Megaseliini</taxon>
        <taxon>Megaselia</taxon>
    </lineage>
</organism>
<dbReference type="EnsemblMetazoa" id="MESCA004600-RA">
    <property type="protein sequence ID" value="MESCA004600-PA"/>
    <property type="gene ID" value="MESCA004600"/>
</dbReference>
<evidence type="ECO:0000313" key="12">
    <source>
        <dbReference type="EnsemblMetazoa" id="MESCA004600-PA"/>
    </source>
</evidence>
<evidence type="ECO:0000313" key="13">
    <source>
        <dbReference type="Proteomes" id="UP000015102"/>
    </source>
</evidence>
<evidence type="ECO:0000256" key="10">
    <source>
        <dbReference type="PROSITE-ProRule" id="PRU00043"/>
    </source>
</evidence>
<evidence type="ECO:0000256" key="6">
    <source>
        <dbReference type="ARBA" id="ARBA00022837"/>
    </source>
</evidence>
<keyword evidence="5" id="KW-0677">Repeat</keyword>
<feature type="domain" description="Cadherin" evidence="11">
    <location>
        <begin position="101"/>
        <end position="206"/>
    </location>
</feature>
<evidence type="ECO:0000259" key="11">
    <source>
        <dbReference type="PROSITE" id="PS50268"/>
    </source>
</evidence>
<reference evidence="13" key="1">
    <citation type="submission" date="2013-02" db="EMBL/GenBank/DDBJ databases">
        <authorList>
            <person name="Hughes D."/>
        </authorList>
    </citation>
    <scope>NUCLEOTIDE SEQUENCE</scope>
    <source>
        <strain>Durham</strain>
        <strain evidence="13">NC isolate 2 -- Noor lab</strain>
    </source>
</reference>
<keyword evidence="13" id="KW-1185">Reference proteome</keyword>
<dbReference type="GO" id="GO:0001736">
    <property type="term" value="P:establishment of planar polarity"/>
    <property type="evidence" value="ECO:0007669"/>
    <property type="project" value="UniProtKB-ARBA"/>
</dbReference>
<evidence type="ECO:0000256" key="1">
    <source>
        <dbReference type="ARBA" id="ARBA00004370"/>
    </source>
</evidence>
<dbReference type="GO" id="GO:0048513">
    <property type="term" value="P:animal organ development"/>
    <property type="evidence" value="ECO:0007669"/>
    <property type="project" value="UniProtKB-ARBA"/>
</dbReference>
<dbReference type="GO" id="GO:0030855">
    <property type="term" value="P:epithelial cell differentiation"/>
    <property type="evidence" value="ECO:0007669"/>
    <property type="project" value="UniProtKB-ARBA"/>
</dbReference>